<dbReference type="VEuPathDB" id="MicrosporidiaDB:VCUG_00318"/>
<evidence type="ECO:0000313" key="3">
    <source>
        <dbReference type="EMBL" id="ELA48277.1"/>
    </source>
</evidence>
<dbReference type="RefSeq" id="XP_008073336.1">
    <property type="nucleotide sequence ID" value="XM_008075145.1"/>
</dbReference>
<dbReference type="SMART" id="SM00360">
    <property type="entry name" value="RRM"/>
    <property type="match status" value="2"/>
</dbReference>
<sequence length="242" mass="28584">MTLIIKDIPSELLYDELYDYFSEYGRINDFRIKYNYGYLCYNNSDVERRVFSTYHKISGYKLNVDKAGQGDVVDRCLRCPMHCGGRDREFVHSKTDDRYHERVQRNGHPLDKFKVVLDNIPECNVIELKDFVRTFRLDPVYARITQSGQHGIVEFGSIEAKEDALRILDNVTFKNMQIGCRPYYTRERKNFDDEGYKRRDYHAQDGQHMKDGMGEKGLPMEKEELCEDLKGWNESIIDNSKK</sequence>
<proteinExistence type="predicted"/>
<dbReference type="GO" id="GO:0003723">
    <property type="term" value="F:RNA binding"/>
    <property type="evidence" value="ECO:0007669"/>
    <property type="project" value="UniProtKB-UniRule"/>
</dbReference>
<dbReference type="SUPFAM" id="SSF54928">
    <property type="entry name" value="RNA-binding domain, RBD"/>
    <property type="match status" value="2"/>
</dbReference>
<dbReference type="Proteomes" id="UP000011081">
    <property type="component" value="Unassembled WGS sequence"/>
</dbReference>
<feature type="domain" description="RRM" evidence="2">
    <location>
        <begin position="1"/>
        <end position="69"/>
    </location>
</feature>
<dbReference type="HOGENOM" id="CLU_1161853_0_0_1"/>
<dbReference type="PROSITE" id="PS50102">
    <property type="entry name" value="RRM"/>
    <property type="match status" value="1"/>
</dbReference>
<dbReference type="InterPro" id="IPR012677">
    <property type="entry name" value="Nucleotide-bd_a/b_plait_sf"/>
</dbReference>
<gene>
    <name evidence="3" type="ORF">VCUG_00318</name>
</gene>
<accession>L2GY47</accession>
<dbReference type="InterPro" id="IPR035979">
    <property type="entry name" value="RBD_domain_sf"/>
</dbReference>
<evidence type="ECO:0000313" key="4">
    <source>
        <dbReference type="Proteomes" id="UP000011081"/>
    </source>
</evidence>
<dbReference type="STRING" id="948595.L2GY47"/>
<dbReference type="EMBL" id="GL877406">
    <property type="protein sequence ID" value="ELA48277.1"/>
    <property type="molecule type" value="Genomic_DNA"/>
</dbReference>
<dbReference type="Gene3D" id="3.30.70.330">
    <property type="match status" value="1"/>
</dbReference>
<keyword evidence="1" id="KW-0694">RNA-binding</keyword>
<organism evidence="3 4">
    <name type="scientific">Vavraia culicis (isolate floridensis)</name>
    <name type="common">Microsporidian parasite</name>
    <dbReference type="NCBI Taxonomy" id="948595"/>
    <lineage>
        <taxon>Eukaryota</taxon>
        <taxon>Fungi</taxon>
        <taxon>Fungi incertae sedis</taxon>
        <taxon>Microsporidia</taxon>
        <taxon>Pleistophoridae</taxon>
        <taxon>Vavraia</taxon>
    </lineage>
</organism>
<name>L2GY47_VAVCU</name>
<protein>
    <recommendedName>
        <fullName evidence="2">RRM domain-containing protein</fullName>
    </recommendedName>
</protein>
<dbReference type="InterPro" id="IPR000504">
    <property type="entry name" value="RRM_dom"/>
</dbReference>
<dbReference type="OMA" id="WNESIID"/>
<dbReference type="AlphaFoldDB" id="L2GY47"/>
<dbReference type="InParanoid" id="L2GY47"/>
<dbReference type="GeneID" id="19878207"/>
<reference evidence="4" key="1">
    <citation type="submission" date="2011-03" db="EMBL/GenBank/DDBJ databases">
        <title>The genome sequence of Vavraia culicis strain floridensis.</title>
        <authorList>
            <consortium name="The Broad Institute Genome Sequencing Platform"/>
            <person name="Cuomo C."/>
            <person name="Becnel J."/>
            <person name="Sanscrainte N."/>
            <person name="Young S.K."/>
            <person name="Zeng Q."/>
            <person name="Gargeya S."/>
            <person name="Fitzgerald M."/>
            <person name="Haas B."/>
            <person name="Abouelleil A."/>
            <person name="Alvarado L."/>
            <person name="Arachchi H.M."/>
            <person name="Berlin A."/>
            <person name="Chapman S.B."/>
            <person name="Gearin G."/>
            <person name="Goldberg J."/>
            <person name="Griggs A."/>
            <person name="Gujja S."/>
            <person name="Hansen M."/>
            <person name="Heiman D."/>
            <person name="Howarth C."/>
            <person name="Larimer J."/>
            <person name="Lui A."/>
            <person name="MacDonald P.J.P."/>
            <person name="McCowen C."/>
            <person name="Montmayeur A."/>
            <person name="Murphy C."/>
            <person name="Neiman D."/>
            <person name="Pearson M."/>
            <person name="Priest M."/>
            <person name="Roberts A."/>
            <person name="Saif S."/>
            <person name="Shea T."/>
            <person name="Sisk P."/>
            <person name="Stolte C."/>
            <person name="Sykes S."/>
            <person name="Wortman J."/>
            <person name="Nusbaum C."/>
            <person name="Birren B."/>
        </authorList>
    </citation>
    <scope>NUCLEOTIDE SEQUENCE [LARGE SCALE GENOMIC DNA]</scope>
    <source>
        <strain evidence="4">floridensis</strain>
    </source>
</reference>
<keyword evidence="4" id="KW-1185">Reference proteome</keyword>
<dbReference type="Pfam" id="PF00076">
    <property type="entry name" value="RRM_1"/>
    <property type="match status" value="1"/>
</dbReference>
<dbReference type="OrthoDB" id="1099063at2759"/>
<evidence type="ECO:0000259" key="2">
    <source>
        <dbReference type="PROSITE" id="PS50102"/>
    </source>
</evidence>
<evidence type="ECO:0000256" key="1">
    <source>
        <dbReference type="PROSITE-ProRule" id="PRU00176"/>
    </source>
</evidence>